<feature type="signal peptide" evidence="1">
    <location>
        <begin position="1"/>
        <end position="18"/>
    </location>
</feature>
<evidence type="ECO:0000256" key="1">
    <source>
        <dbReference type="SAM" id="SignalP"/>
    </source>
</evidence>
<dbReference type="Proteomes" id="UP001163882">
    <property type="component" value="Chromosome"/>
</dbReference>
<proteinExistence type="predicted"/>
<sequence>MKRISATLLLLLAAPAFAQTSEVNDAITKFVGAPGFERLDPVTTEQDLNAFWLDLETISPGGPIGPIEKALLTATGAIPSTRTRTAISYGEMVDEEAGPISFIELRHYNLGPQIRNDAIDAYGAENVGTPDDFGTGDHMAWRFVFMPLMNNAAMVRDVSNRTISPDDAADDECTGRPCLDPYASFEDMADWQEMGGTLPDWPAQYPDAVDGLSTPAHTIAELAVVGFWASAESGTYQWTGGEHPEAARNFQPYRFIGIDRDLGQEAMIDSVWRETLVNDDALSEILFRRLEIAGQVYLMQAGVER</sequence>
<accession>A0ABY6IRY5</accession>
<protein>
    <submittedName>
        <fullName evidence="2">Uncharacterized protein</fullName>
    </submittedName>
</protein>
<keyword evidence="3" id="KW-1185">Reference proteome</keyword>
<name>A0ABY6IRY5_9HYPH</name>
<evidence type="ECO:0000313" key="2">
    <source>
        <dbReference type="EMBL" id="UYQ73369.1"/>
    </source>
</evidence>
<dbReference type="RefSeq" id="WP_264226955.1">
    <property type="nucleotide sequence ID" value="NZ_CP107716.1"/>
</dbReference>
<reference evidence="2" key="1">
    <citation type="submission" date="2022-10" db="EMBL/GenBank/DDBJ databases">
        <title>YIM 151497 complete genome.</title>
        <authorList>
            <person name="Chen X."/>
        </authorList>
    </citation>
    <scope>NUCLEOTIDE SEQUENCE</scope>
    <source>
        <strain evidence="2">YIM 151497</strain>
    </source>
</reference>
<dbReference type="EMBL" id="CP107716">
    <property type="protein sequence ID" value="UYQ73369.1"/>
    <property type="molecule type" value="Genomic_DNA"/>
</dbReference>
<gene>
    <name evidence="2" type="ORF">OF122_06300</name>
</gene>
<evidence type="ECO:0000313" key="3">
    <source>
        <dbReference type="Proteomes" id="UP001163882"/>
    </source>
</evidence>
<keyword evidence="1" id="KW-0732">Signal</keyword>
<feature type="chain" id="PRO_5046211344" evidence="1">
    <location>
        <begin position="19"/>
        <end position="305"/>
    </location>
</feature>
<organism evidence="2 3">
    <name type="scientific">Pelagibacterium flavum</name>
    <dbReference type="NCBI Taxonomy" id="2984530"/>
    <lineage>
        <taxon>Bacteria</taxon>
        <taxon>Pseudomonadati</taxon>
        <taxon>Pseudomonadota</taxon>
        <taxon>Alphaproteobacteria</taxon>
        <taxon>Hyphomicrobiales</taxon>
        <taxon>Devosiaceae</taxon>
        <taxon>Pelagibacterium</taxon>
    </lineage>
</organism>